<gene>
    <name evidence="2" type="primary">GIP_157</name>
    <name evidence="2" type="ORF">CM83_9084</name>
</gene>
<reference evidence="2" key="2">
    <citation type="submission" date="2014-07" db="EMBL/GenBank/DDBJ databases">
        <authorList>
            <person name="Hull J."/>
        </authorList>
    </citation>
    <scope>NUCLEOTIDE SEQUENCE</scope>
</reference>
<sequence>LPSAMSDLDKEMSNIDRLSDIASFPLWKFEIRILFEAKGSLDIVDGKSKLESVVKSDEQAEWKRKDARARQAIVGTIDKKCRMHVLMCKTSAEMYEKLCSIFERDSEHQKNNAFESFFSYQFDQQVDVATNISRLQNIAFTLNSLEPNKIDDSMLIAKTLSSLPAIYSTFITTWNSTPKTDKTMANLISRLLTEEALKLKTDNEAPIAFYSTQKPSNKSNNHNNWSRKKSRNNKYNWQHKQTSLRCHICKNTKNNHDPKDCFFRDKPKVSKERHDRPAAFLTEHRGNS</sequence>
<feature type="non-terminal residue" evidence="2">
    <location>
        <position position="1"/>
    </location>
</feature>
<organism evidence="2">
    <name type="scientific">Lygus hesperus</name>
    <name type="common">Western plant bug</name>
    <dbReference type="NCBI Taxonomy" id="30085"/>
    <lineage>
        <taxon>Eukaryota</taxon>
        <taxon>Metazoa</taxon>
        <taxon>Ecdysozoa</taxon>
        <taxon>Arthropoda</taxon>
        <taxon>Hexapoda</taxon>
        <taxon>Insecta</taxon>
        <taxon>Pterygota</taxon>
        <taxon>Neoptera</taxon>
        <taxon>Paraneoptera</taxon>
        <taxon>Hemiptera</taxon>
        <taxon>Heteroptera</taxon>
        <taxon>Panheteroptera</taxon>
        <taxon>Cimicomorpha</taxon>
        <taxon>Miridae</taxon>
        <taxon>Mirini</taxon>
        <taxon>Lygus</taxon>
    </lineage>
</organism>
<feature type="non-terminal residue" evidence="2">
    <location>
        <position position="288"/>
    </location>
</feature>
<dbReference type="PANTHER" id="PTHR47481">
    <property type="match status" value="1"/>
</dbReference>
<evidence type="ECO:0000313" key="2">
    <source>
        <dbReference type="EMBL" id="JAG19774.1"/>
    </source>
</evidence>
<feature type="region of interest" description="Disordered" evidence="1">
    <location>
        <begin position="263"/>
        <end position="288"/>
    </location>
</feature>
<dbReference type="Pfam" id="PF14223">
    <property type="entry name" value="Retrotran_gag_2"/>
    <property type="match status" value="1"/>
</dbReference>
<accession>A0A0A9XIG4</accession>
<proteinExistence type="predicted"/>
<dbReference type="EMBL" id="GBHO01023830">
    <property type="protein sequence ID" value="JAG19774.1"/>
    <property type="molecule type" value="Transcribed_RNA"/>
</dbReference>
<name>A0A0A9XIG4_LYGHE</name>
<reference evidence="2" key="1">
    <citation type="journal article" date="2014" name="PLoS ONE">
        <title>Transcriptome-Based Identification of ABC Transporters in the Western Tarnished Plant Bug Lygus hesperus.</title>
        <authorList>
            <person name="Hull J.J."/>
            <person name="Chaney K."/>
            <person name="Geib S.M."/>
            <person name="Fabrick J.A."/>
            <person name="Brent C.S."/>
            <person name="Walsh D."/>
            <person name="Lavine L.C."/>
        </authorList>
    </citation>
    <scope>NUCLEOTIDE SEQUENCE</scope>
</reference>
<feature type="region of interest" description="Disordered" evidence="1">
    <location>
        <begin position="208"/>
        <end position="238"/>
    </location>
</feature>
<dbReference type="PANTHER" id="PTHR47481:SF7">
    <property type="entry name" value="CCHC-TYPE DOMAIN-CONTAINING PROTEIN"/>
    <property type="match status" value="1"/>
</dbReference>
<evidence type="ECO:0000256" key="1">
    <source>
        <dbReference type="SAM" id="MobiDB-lite"/>
    </source>
</evidence>
<protein>
    <submittedName>
        <fullName evidence="2">Copia protein</fullName>
    </submittedName>
</protein>
<dbReference type="AlphaFoldDB" id="A0A0A9XIG4"/>